<evidence type="ECO:0000313" key="4">
    <source>
        <dbReference type="Proteomes" id="UP000053317"/>
    </source>
</evidence>
<feature type="region of interest" description="Disordered" evidence="1">
    <location>
        <begin position="203"/>
        <end position="225"/>
    </location>
</feature>
<dbReference type="Proteomes" id="UP000053317">
    <property type="component" value="Unassembled WGS sequence"/>
</dbReference>
<evidence type="ECO:0000256" key="1">
    <source>
        <dbReference type="SAM" id="MobiDB-lite"/>
    </source>
</evidence>
<dbReference type="OrthoDB" id="426718at2759"/>
<gene>
    <name evidence="3" type="ORF">UCRPC4_g01695</name>
</gene>
<dbReference type="EMBL" id="LCWF01000040">
    <property type="protein sequence ID" value="KKY25624.1"/>
    <property type="molecule type" value="Genomic_DNA"/>
</dbReference>
<dbReference type="InterPro" id="IPR021838">
    <property type="entry name" value="DUF3431"/>
</dbReference>
<dbReference type="Pfam" id="PF11913">
    <property type="entry name" value="DUF3431"/>
    <property type="match status" value="1"/>
</dbReference>
<reference evidence="3 4" key="1">
    <citation type="submission" date="2015-05" db="EMBL/GenBank/DDBJ databases">
        <title>Distinctive expansion of gene families associated with plant cell wall degradation and secondary metabolism in the genomes of grapevine trunk pathogens.</title>
        <authorList>
            <person name="Lawrence D.P."/>
            <person name="Travadon R."/>
            <person name="Rolshausen P.E."/>
            <person name="Baumgartner K."/>
        </authorList>
    </citation>
    <scope>NUCLEOTIDE SEQUENCE [LARGE SCALE GENOMIC DNA]</scope>
    <source>
        <strain evidence="3">UCRPC4</strain>
    </source>
</reference>
<comment type="caution">
    <text evidence="3">The sequence shown here is derived from an EMBL/GenBank/DDBJ whole genome shotgun (WGS) entry which is preliminary data.</text>
</comment>
<keyword evidence="2" id="KW-1133">Transmembrane helix</keyword>
<feature type="transmembrane region" description="Helical" evidence="2">
    <location>
        <begin position="7"/>
        <end position="26"/>
    </location>
</feature>
<reference evidence="3 4" key="2">
    <citation type="submission" date="2015-05" db="EMBL/GenBank/DDBJ databases">
        <authorList>
            <person name="Morales-Cruz A."/>
            <person name="Amrine K.C."/>
            <person name="Cantu D."/>
        </authorList>
    </citation>
    <scope>NUCLEOTIDE SEQUENCE [LARGE SCALE GENOMIC DNA]</scope>
    <source>
        <strain evidence="3">UCRPC4</strain>
    </source>
</reference>
<keyword evidence="2" id="KW-0472">Membrane</keyword>
<dbReference type="PANTHER" id="PTHR37490">
    <property type="entry name" value="EXPRESSED PROTEIN"/>
    <property type="match status" value="1"/>
</dbReference>
<proteinExistence type="predicted"/>
<dbReference type="AlphaFoldDB" id="A0A0G2ETV6"/>
<protein>
    <submittedName>
        <fullName evidence="3">Uncharacterized protein</fullName>
    </submittedName>
</protein>
<name>A0A0G2ETV6_PHACM</name>
<sequence length="294" mass="33296">MKCGVRFILCMAAVGFTTAVLLWKYIADFSDQYGAVEYLETSLRHLIWEQADQQLPTGSKQGDKVVVMAKMEAEDTQWVADELPDWQRAIYTVDSAHPGADLLTTPLNKGHESMAYLTYIIEHYTALPSTIAFLHSHRNGFFEAWHVDTPMHDNVAAMRALQLEYVQENGYVNLRCNWNPGCLPGHRRNSHVTKGVWQEVFNGTTTNEKGDGDGDGVVEPTSRVEDRDKARLVPMEVGAACCAQFAVSRQQVLNRPLDDYVMMRNWIIETDKDDAHSGRVMEFLWHVIFGKDAI</sequence>
<organism evidence="3 4">
    <name type="scientific">Phaeomoniella chlamydospora</name>
    <name type="common">Phaeoacremonium chlamydosporum</name>
    <dbReference type="NCBI Taxonomy" id="158046"/>
    <lineage>
        <taxon>Eukaryota</taxon>
        <taxon>Fungi</taxon>
        <taxon>Dikarya</taxon>
        <taxon>Ascomycota</taxon>
        <taxon>Pezizomycotina</taxon>
        <taxon>Eurotiomycetes</taxon>
        <taxon>Chaetothyriomycetidae</taxon>
        <taxon>Phaeomoniellales</taxon>
        <taxon>Phaeomoniellaceae</taxon>
        <taxon>Phaeomoniella</taxon>
    </lineage>
</organism>
<accession>A0A0G2ETV6</accession>
<evidence type="ECO:0000313" key="3">
    <source>
        <dbReference type="EMBL" id="KKY25624.1"/>
    </source>
</evidence>
<keyword evidence="4" id="KW-1185">Reference proteome</keyword>
<evidence type="ECO:0000256" key="2">
    <source>
        <dbReference type="SAM" id="Phobius"/>
    </source>
</evidence>
<dbReference type="PANTHER" id="PTHR37490:SF2">
    <property type="match status" value="1"/>
</dbReference>
<keyword evidence="2" id="KW-0812">Transmembrane</keyword>